<evidence type="ECO:0000313" key="4">
    <source>
        <dbReference type="EMBL" id="TFH96663.1"/>
    </source>
</evidence>
<dbReference type="PANTHER" id="PTHR46429">
    <property type="entry name" value="23S RRNA (GUANOSINE-2'-O-)-METHYLTRANSFERASE RLMB"/>
    <property type="match status" value="1"/>
</dbReference>
<dbReference type="CDD" id="cd18097">
    <property type="entry name" value="SpoU-like"/>
    <property type="match status" value="1"/>
</dbReference>
<dbReference type="GO" id="GO:0003723">
    <property type="term" value="F:RNA binding"/>
    <property type="evidence" value="ECO:0007669"/>
    <property type="project" value="InterPro"/>
</dbReference>
<dbReference type="GO" id="GO:0005829">
    <property type="term" value="C:cytosol"/>
    <property type="evidence" value="ECO:0007669"/>
    <property type="project" value="TreeGrafter"/>
</dbReference>
<dbReference type="Proteomes" id="UP000297225">
    <property type="component" value="Unassembled WGS sequence"/>
</dbReference>
<dbReference type="STRING" id="1122973.GCA_000379925_00075"/>
<dbReference type="InterPro" id="IPR004441">
    <property type="entry name" value="rRNA_MeTrfase_TrmH"/>
</dbReference>
<reference evidence="4 5" key="1">
    <citation type="submission" date="2019-03" db="EMBL/GenBank/DDBJ databases">
        <title>Porphyromonas levii Isolated from the Uterus of Dairy Cows.</title>
        <authorList>
            <person name="Francis A.M."/>
        </authorList>
    </citation>
    <scope>NUCLEOTIDE SEQUENCE [LARGE SCALE GENOMIC DNA]</scope>
    <source>
        <strain evidence="4 5">AF5678</strain>
    </source>
</reference>
<gene>
    <name evidence="4" type="ORF">E4P47_01875</name>
</gene>
<keyword evidence="5" id="KW-1185">Reference proteome</keyword>
<proteinExistence type="predicted"/>
<accession>A0A4Y8WQX0</accession>
<dbReference type="GO" id="GO:0032259">
    <property type="term" value="P:methylation"/>
    <property type="evidence" value="ECO:0007669"/>
    <property type="project" value="UniProtKB-KW"/>
</dbReference>
<dbReference type="GO" id="GO:0006396">
    <property type="term" value="P:RNA processing"/>
    <property type="evidence" value="ECO:0007669"/>
    <property type="project" value="InterPro"/>
</dbReference>
<dbReference type="GO" id="GO:0008173">
    <property type="term" value="F:RNA methyltransferase activity"/>
    <property type="evidence" value="ECO:0007669"/>
    <property type="project" value="InterPro"/>
</dbReference>
<dbReference type="InterPro" id="IPR029028">
    <property type="entry name" value="Alpha/beta_knot_MTases"/>
</dbReference>
<dbReference type="EMBL" id="SPNC01000015">
    <property type="protein sequence ID" value="TFH96663.1"/>
    <property type="molecule type" value="Genomic_DNA"/>
</dbReference>
<evidence type="ECO:0000313" key="5">
    <source>
        <dbReference type="Proteomes" id="UP000297225"/>
    </source>
</evidence>
<dbReference type="Pfam" id="PF00588">
    <property type="entry name" value="SpoU_methylase"/>
    <property type="match status" value="1"/>
</dbReference>
<dbReference type="Gene3D" id="3.40.1280.10">
    <property type="match status" value="1"/>
</dbReference>
<keyword evidence="1 4" id="KW-0489">Methyltransferase</keyword>
<feature type="domain" description="tRNA/rRNA methyltransferase SpoU type" evidence="3">
    <location>
        <begin position="26"/>
        <end position="171"/>
    </location>
</feature>
<organism evidence="4 5">
    <name type="scientific">Porphyromonas levii</name>
    <dbReference type="NCBI Taxonomy" id="28114"/>
    <lineage>
        <taxon>Bacteria</taxon>
        <taxon>Pseudomonadati</taxon>
        <taxon>Bacteroidota</taxon>
        <taxon>Bacteroidia</taxon>
        <taxon>Bacteroidales</taxon>
        <taxon>Porphyromonadaceae</taxon>
        <taxon>Porphyromonas</taxon>
    </lineage>
</organism>
<evidence type="ECO:0000259" key="3">
    <source>
        <dbReference type="Pfam" id="PF00588"/>
    </source>
</evidence>
<dbReference type="InterPro" id="IPR029026">
    <property type="entry name" value="tRNA_m1G_MTases_N"/>
</dbReference>
<dbReference type="InterPro" id="IPR001537">
    <property type="entry name" value="SpoU_MeTrfase"/>
</dbReference>
<name>A0A4Y8WQX0_9PORP</name>
<dbReference type="AlphaFoldDB" id="A0A4Y8WQX0"/>
<keyword evidence="2 4" id="KW-0808">Transferase</keyword>
<evidence type="ECO:0000256" key="1">
    <source>
        <dbReference type="ARBA" id="ARBA00022603"/>
    </source>
</evidence>
<comment type="caution">
    <text evidence="4">The sequence shown here is derived from an EMBL/GenBank/DDBJ whole genome shotgun (WGS) entry which is preliminary data.</text>
</comment>
<dbReference type="RefSeq" id="WP_134849165.1">
    <property type="nucleotide sequence ID" value="NZ_CP197400.1"/>
</dbReference>
<sequence length="180" mass="20426">MARKLRIEEMGRMSPKEYALARKRRIVVVLDNIRSMHNVGSVFRTADALRLERLYLCGISGVPPHAEIHKSALGAEEVVEWHYFKETKDAVLQLKDEGYMVWSLEQAEHSVLLPNVQEHIGNSQPIAIVLGNEVEGVQQEVIDLSDGVIEIEQYGTKHSMNVSVAAGIVMWYLSQYREIQ</sequence>
<protein>
    <submittedName>
        <fullName evidence="4">TrmH family RNA methyltransferase</fullName>
    </submittedName>
</protein>
<dbReference type="PANTHER" id="PTHR46429:SF1">
    <property type="entry name" value="23S RRNA (GUANOSINE-2'-O-)-METHYLTRANSFERASE RLMB"/>
    <property type="match status" value="1"/>
</dbReference>
<dbReference type="SUPFAM" id="SSF75217">
    <property type="entry name" value="alpha/beta knot"/>
    <property type="match status" value="1"/>
</dbReference>
<dbReference type="OrthoDB" id="9795352at2"/>
<evidence type="ECO:0000256" key="2">
    <source>
        <dbReference type="ARBA" id="ARBA00022679"/>
    </source>
</evidence>